<reference evidence="2 3" key="1">
    <citation type="journal article" date="2020" name="ISME J.">
        <title>Uncovering the hidden diversity of litter-decomposition mechanisms in mushroom-forming fungi.</title>
        <authorList>
            <person name="Floudas D."/>
            <person name="Bentzer J."/>
            <person name="Ahren D."/>
            <person name="Johansson T."/>
            <person name="Persson P."/>
            <person name="Tunlid A."/>
        </authorList>
    </citation>
    <scope>NUCLEOTIDE SEQUENCE [LARGE SCALE GENOMIC DNA]</scope>
    <source>
        <strain evidence="2 3">CBS 175.51</strain>
    </source>
</reference>
<sequence length="198" mass="21913">MITEPIPPCIQITLADEAKVTAPGDDEQAQHQQPIPGESSAEQQQAYYADMEKYYGDVQKYYAEVKEYYRALQRVAAGGRVPFFPDLPASMQRRPHAVPQAYMGGRQYQFGGPSYARQFSFGPPGRMPQSYGPPPGINRQHQDYERGVPAGFSQAGLSGLCSTPGIQWFQGANNFSLGGLSQYQSCSFENPPSSEERM</sequence>
<dbReference type="AlphaFoldDB" id="A0A8H5FIZ5"/>
<dbReference type="OrthoDB" id="10358207at2759"/>
<dbReference type="EMBL" id="JAACJK010000013">
    <property type="protein sequence ID" value="KAF5338534.1"/>
    <property type="molecule type" value="Genomic_DNA"/>
</dbReference>
<protein>
    <submittedName>
        <fullName evidence="2">Uncharacterized protein</fullName>
    </submittedName>
</protein>
<evidence type="ECO:0000313" key="2">
    <source>
        <dbReference type="EMBL" id="KAF5338534.1"/>
    </source>
</evidence>
<dbReference type="Proteomes" id="UP000541558">
    <property type="component" value="Unassembled WGS sequence"/>
</dbReference>
<name>A0A8H5FIZ5_9AGAR</name>
<gene>
    <name evidence="2" type="ORF">D9611_013260</name>
</gene>
<evidence type="ECO:0000256" key="1">
    <source>
        <dbReference type="SAM" id="MobiDB-lite"/>
    </source>
</evidence>
<keyword evidence="3" id="KW-1185">Reference proteome</keyword>
<proteinExistence type="predicted"/>
<feature type="region of interest" description="Disordered" evidence="1">
    <location>
        <begin position="21"/>
        <end position="43"/>
    </location>
</feature>
<evidence type="ECO:0000313" key="3">
    <source>
        <dbReference type="Proteomes" id="UP000541558"/>
    </source>
</evidence>
<organism evidence="2 3">
    <name type="scientific">Ephemerocybe angulata</name>
    <dbReference type="NCBI Taxonomy" id="980116"/>
    <lineage>
        <taxon>Eukaryota</taxon>
        <taxon>Fungi</taxon>
        <taxon>Dikarya</taxon>
        <taxon>Basidiomycota</taxon>
        <taxon>Agaricomycotina</taxon>
        <taxon>Agaricomycetes</taxon>
        <taxon>Agaricomycetidae</taxon>
        <taxon>Agaricales</taxon>
        <taxon>Agaricineae</taxon>
        <taxon>Psathyrellaceae</taxon>
        <taxon>Ephemerocybe</taxon>
    </lineage>
</organism>
<comment type="caution">
    <text evidence="2">The sequence shown here is derived from an EMBL/GenBank/DDBJ whole genome shotgun (WGS) entry which is preliminary data.</text>
</comment>
<accession>A0A8H5FIZ5</accession>